<evidence type="ECO:0000256" key="11">
    <source>
        <dbReference type="ARBA" id="ARBA00022833"/>
    </source>
</evidence>
<dbReference type="PANTHER" id="PTHR10459:SF115">
    <property type="entry name" value="POLY [ADP-RIBOSE] POLYMERASE"/>
    <property type="match status" value="1"/>
</dbReference>
<feature type="compositionally biased region" description="Basic and acidic residues" evidence="19">
    <location>
        <begin position="126"/>
        <end position="139"/>
    </location>
</feature>
<evidence type="ECO:0000256" key="15">
    <source>
        <dbReference type="ARBA" id="ARBA00024347"/>
    </source>
</evidence>
<dbReference type="Pfam" id="PF02037">
    <property type="entry name" value="SAP"/>
    <property type="match status" value="1"/>
</dbReference>
<evidence type="ECO:0000256" key="19">
    <source>
        <dbReference type="SAM" id="MobiDB-lite"/>
    </source>
</evidence>
<dbReference type="InterPro" id="IPR012317">
    <property type="entry name" value="Poly(ADP-ribose)pol_cat_dom"/>
</dbReference>
<dbReference type="InterPro" id="IPR036616">
    <property type="entry name" value="Poly(ADP-ribose)pol_reg_dom_sf"/>
</dbReference>
<evidence type="ECO:0000256" key="8">
    <source>
        <dbReference type="ARBA" id="ARBA00022737"/>
    </source>
</evidence>
<comment type="caution">
    <text evidence="24">The sequence shown here is derived from an EMBL/GenBank/DDBJ whole genome shotgun (WGS) entry which is preliminary data.</text>
</comment>
<comment type="function">
    <text evidence="16">Involved in the base excision repair (BER) pathway, by catalyzing the poly(ADP-ribosyl)ation of a limited number of acceptor proteins involved in chromatin architecture and in DNA metabolism. This modification follows DNA damages and appears as an obligatory step in a detection/signaling pathway leading to the reparation of DNA strand breaks.</text>
</comment>
<dbReference type="Pfam" id="PF05406">
    <property type="entry name" value="WGR"/>
    <property type="match status" value="1"/>
</dbReference>
<comment type="catalytic activity">
    <reaction evidence="17">
        <text>NAD(+) + (ADP-D-ribosyl)n-acceptor = nicotinamide + (ADP-D-ribosyl)n+1-acceptor + H(+).</text>
        <dbReference type="EC" id="2.4.2.30"/>
    </reaction>
</comment>
<dbReference type="PROSITE" id="PS51977">
    <property type="entry name" value="WGR"/>
    <property type="match status" value="1"/>
</dbReference>
<evidence type="ECO:0000256" key="10">
    <source>
        <dbReference type="ARBA" id="ARBA00022771"/>
    </source>
</evidence>
<dbReference type="InterPro" id="IPR036930">
    <property type="entry name" value="WGR_dom_sf"/>
</dbReference>
<keyword evidence="8" id="KW-0677">Repeat</keyword>
<dbReference type="SUPFAM" id="SSF56399">
    <property type="entry name" value="ADP-ribosylation"/>
    <property type="match status" value="1"/>
</dbReference>
<dbReference type="GO" id="GO:0003950">
    <property type="term" value="F:NAD+ poly-ADP-ribosyltransferase activity"/>
    <property type="evidence" value="ECO:0007669"/>
    <property type="project" value="UniProtKB-UniRule"/>
</dbReference>
<evidence type="ECO:0000256" key="12">
    <source>
        <dbReference type="ARBA" id="ARBA00023027"/>
    </source>
</evidence>
<keyword evidence="9" id="KW-0013">ADP-ribosylation</keyword>
<dbReference type="Gene3D" id="3.90.228.10">
    <property type="match status" value="1"/>
</dbReference>
<dbReference type="Proteomes" id="UP001370490">
    <property type="component" value="Unassembled WGS sequence"/>
</dbReference>
<name>A0AAN8W3T9_9MAGN</name>
<dbReference type="Gene3D" id="1.10.720.30">
    <property type="entry name" value="SAP domain"/>
    <property type="match status" value="1"/>
</dbReference>
<dbReference type="InterPro" id="IPR008893">
    <property type="entry name" value="WGR_domain"/>
</dbReference>
<feature type="domain" description="WGR" evidence="23">
    <location>
        <begin position="160"/>
        <end position="257"/>
    </location>
</feature>
<dbReference type="SUPFAM" id="SSF47587">
    <property type="entry name" value="Domain of poly(ADP-ribose) polymerase"/>
    <property type="match status" value="1"/>
</dbReference>
<accession>A0AAN8W3T9</accession>
<dbReference type="GO" id="GO:0008270">
    <property type="term" value="F:zinc ion binding"/>
    <property type="evidence" value="ECO:0007669"/>
    <property type="project" value="UniProtKB-KW"/>
</dbReference>
<evidence type="ECO:0000256" key="16">
    <source>
        <dbReference type="ARBA" id="ARBA00024945"/>
    </source>
</evidence>
<evidence type="ECO:0000256" key="9">
    <source>
        <dbReference type="ARBA" id="ARBA00022765"/>
    </source>
</evidence>
<evidence type="ECO:0000256" key="3">
    <source>
        <dbReference type="ARBA" id="ARBA00004123"/>
    </source>
</evidence>
<evidence type="ECO:0000256" key="17">
    <source>
        <dbReference type="ARBA" id="ARBA00033987"/>
    </source>
</evidence>
<dbReference type="SMART" id="SM00773">
    <property type="entry name" value="WGR"/>
    <property type="match status" value="1"/>
</dbReference>
<dbReference type="GO" id="GO:1990404">
    <property type="term" value="F:NAD+-protein mono-ADP-ribosyltransferase activity"/>
    <property type="evidence" value="ECO:0007669"/>
    <property type="project" value="TreeGrafter"/>
</dbReference>
<keyword evidence="5 18" id="KW-0808">Transferase</keyword>
<evidence type="ECO:0000256" key="4">
    <source>
        <dbReference type="ARBA" id="ARBA00022676"/>
    </source>
</evidence>
<evidence type="ECO:0000313" key="25">
    <source>
        <dbReference type="Proteomes" id="UP001370490"/>
    </source>
</evidence>
<dbReference type="GO" id="GO:0005730">
    <property type="term" value="C:nucleolus"/>
    <property type="evidence" value="ECO:0007669"/>
    <property type="project" value="TreeGrafter"/>
</dbReference>
<feature type="domain" description="SAP" evidence="20">
    <location>
        <begin position="2"/>
        <end position="36"/>
    </location>
</feature>
<dbReference type="GO" id="GO:0003677">
    <property type="term" value="F:DNA binding"/>
    <property type="evidence" value="ECO:0007669"/>
    <property type="project" value="UniProtKB-KW"/>
</dbReference>
<evidence type="ECO:0000256" key="13">
    <source>
        <dbReference type="ARBA" id="ARBA00023125"/>
    </source>
</evidence>
<evidence type="ECO:0000256" key="6">
    <source>
        <dbReference type="ARBA" id="ARBA00022695"/>
    </source>
</evidence>
<dbReference type="GO" id="GO:0016779">
    <property type="term" value="F:nucleotidyltransferase activity"/>
    <property type="evidence" value="ECO:0007669"/>
    <property type="project" value="UniProtKB-KW"/>
</dbReference>
<reference evidence="24 25" key="1">
    <citation type="submission" date="2023-12" db="EMBL/GenBank/DDBJ databases">
        <title>A high-quality genome assembly for Dillenia turbinata (Dilleniales).</title>
        <authorList>
            <person name="Chanderbali A."/>
        </authorList>
    </citation>
    <scope>NUCLEOTIDE SEQUENCE [LARGE SCALE GENOMIC DNA]</scope>
    <source>
        <strain evidence="24">LSX21</strain>
        <tissue evidence="24">Leaf</tissue>
    </source>
</reference>
<dbReference type="SMART" id="SM00513">
    <property type="entry name" value="SAP"/>
    <property type="match status" value="2"/>
</dbReference>
<comment type="subcellular location">
    <subcellularLocation>
        <location evidence="3">Nucleus</location>
    </subcellularLocation>
</comment>
<dbReference type="SUPFAM" id="SSF68906">
    <property type="entry name" value="SAP domain"/>
    <property type="match status" value="1"/>
</dbReference>
<dbReference type="Gene3D" id="2.20.140.10">
    <property type="entry name" value="WGR domain"/>
    <property type="match status" value="1"/>
</dbReference>
<dbReference type="InterPro" id="IPR036361">
    <property type="entry name" value="SAP_dom_sf"/>
</dbReference>
<evidence type="ECO:0000256" key="18">
    <source>
        <dbReference type="RuleBase" id="RU362114"/>
    </source>
</evidence>
<keyword evidence="12 18" id="KW-0520">NAD</keyword>
<dbReference type="GO" id="GO:0006302">
    <property type="term" value="P:double-strand break repair"/>
    <property type="evidence" value="ECO:0007669"/>
    <property type="project" value="TreeGrafter"/>
</dbReference>
<evidence type="ECO:0000259" key="23">
    <source>
        <dbReference type="PROSITE" id="PS51977"/>
    </source>
</evidence>
<comment type="catalytic activity">
    <reaction evidence="1">
        <text>L-aspartyl-[protein] + NAD(+) = 4-O-(ADP-D-ribosyl)-L-aspartyl-[protein] + nicotinamide</text>
        <dbReference type="Rhea" id="RHEA:54424"/>
        <dbReference type="Rhea" id="RHEA-COMP:9867"/>
        <dbReference type="Rhea" id="RHEA-COMP:13832"/>
        <dbReference type="ChEBI" id="CHEBI:17154"/>
        <dbReference type="ChEBI" id="CHEBI:29961"/>
        <dbReference type="ChEBI" id="CHEBI:57540"/>
        <dbReference type="ChEBI" id="CHEBI:138102"/>
    </reaction>
</comment>
<dbReference type="InterPro" id="IPR004102">
    <property type="entry name" value="Poly(ADP-ribose)pol_reg_dom"/>
</dbReference>
<evidence type="ECO:0000256" key="14">
    <source>
        <dbReference type="ARBA" id="ARBA00023242"/>
    </source>
</evidence>
<feature type="domain" description="PARP alpha-helical" evidence="22">
    <location>
        <begin position="289"/>
        <end position="407"/>
    </location>
</feature>
<dbReference type="FunFam" id="2.20.140.10:FF:000001">
    <property type="entry name" value="Poly [ADP-ribose] polymerase"/>
    <property type="match status" value="1"/>
</dbReference>
<comment type="similarity">
    <text evidence="15">Belongs to the ARTD/PARP family.</text>
</comment>
<dbReference type="PROSITE" id="PS51059">
    <property type="entry name" value="PARP_CATALYTIC"/>
    <property type="match status" value="1"/>
</dbReference>
<evidence type="ECO:0000256" key="7">
    <source>
        <dbReference type="ARBA" id="ARBA00022723"/>
    </source>
</evidence>
<feature type="region of interest" description="Disordered" evidence="19">
    <location>
        <begin position="111"/>
        <end position="141"/>
    </location>
</feature>
<keyword evidence="6" id="KW-0548">Nucleotidyltransferase</keyword>
<dbReference type="Gene3D" id="1.20.142.10">
    <property type="entry name" value="Poly(ADP-ribose) polymerase, regulatory domain"/>
    <property type="match status" value="1"/>
</dbReference>
<keyword evidence="11" id="KW-0862">Zinc</keyword>
<keyword evidence="10" id="KW-0863">Zinc-finger</keyword>
<dbReference type="GO" id="GO:0070212">
    <property type="term" value="P:protein poly-ADP-ribosylation"/>
    <property type="evidence" value="ECO:0007669"/>
    <property type="project" value="TreeGrafter"/>
</dbReference>
<feature type="compositionally biased region" description="Basic and acidic residues" evidence="19">
    <location>
        <begin position="55"/>
        <end position="64"/>
    </location>
</feature>
<dbReference type="Pfam" id="PF02877">
    <property type="entry name" value="PARP_reg"/>
    <property type="match status" value="1"/>
</dbReference>
<evidence type="ECO:0000313" key="24">
    <source>
        <dbReference type="EMBL" id="KAK6941002.1"/>
    </source>
</evidence>
<evidence type="ECO:0000256" key="1">
    <source>
        <dbReference type="ARBA" id="ARBA00000438"/>
    </source>
</evidence>
<comment type="catalytic activity">
    <reaction evidence="2">
        <text>L-glutamyl-[protein] + NAD(+) = 5-O-(ADP-D-ribosyl)-L-glutamyl-[protein] + nicotinamide</text>
        <dbReference type="Rhea" id="RHEA:58224"/>
        <dbReference type="Rhea" id="RHEA-COMP:10208"/>
        <dbReference type="Rhea" id="RHEA-COMP:15089"/>
        <dbReference type="ChEBI" id="CHEBI:17154"/>
        <dbReference type="ChEBI" id="CHEBI:29973"/>
        <dbReference type="ChEBI" id="CHEBI:57540"/>
        <dbReference type="ChEBI" id="CHEBI:142540"/>
    </reaction>
</comment>
<evidence type="ECO:0000256" key="5">
    <source>
        <dbReference type="ARBA" id="ARBA00022679"/>
    </source>
</evidence>
<keyword evidence="13" id="KW-0238">DNA-binding</keyword>
<evidence type="ECO:0000259" key="20">
    <source>
        <dbReference type="PROSITE" id="PS50800"/>
    </source>
</evidence>
<feature type="region of interest" description="Disordered" evidence="19">
    <location>
        <begin position="40"/>
        <end position="66"/>
    </location>
</feature>
<organism evidence="24 25">
    <name type="scientific">Dillenia turbinata</name>
    <dbReference type="NCBI Taxonomy" id="194707"/>
    <lineage>
        <taxon>Eukaryota</taxon>
        <taxon>Viridiplantae</taxon>
        <taxon>Streptophyta</taxon>
        <taxon>Embryophyta</taxon>
        <taxon>Tracheophyta</taxon>
        <taxon>Spermatophyta</taxon>
        <taxon>Magnoliopsida</taxon>
        <taxon>eudicotyledons</taxon>
        <taxon>Gunneridae</taxon>
        <taxon>Pentapetalae</taxon>
        <taxon>Dilleniales</taxon>
        <taxon>Dilleniaceae</taxon>
        <taxon>Dillenia</taxon>
    </lineage>
</organism>
<dbReference type="PROSITE" id="PS50800">
    <property type="entry name" value="SAP"/>
    <property type="match status" value="1"/>
</dbReference>
<protein>
    <recommendedName>
        <fullName evidence="18">Poly [ADP-ribose] polymerase</fullName>
        <shortName evidence="18">PARP</shortName>
        <ecNumber evidence="18">2.4.2.-</ecNumber>
    </recommendedName>
</protein>
<dbReference type="EMBL" id="JBAMMX010000005">
    <property type="protein sequence ID" value="KAK6941002.1"/>
    <property type="molecule type" value="Genomic_DNA"/>
</dbReference>
<dbReference type="SUPFAM" id="SSF142921">
    <property type="entry name" value="WGR domain-like"/>
    <property type="match status" value="1"/>
</dbReference>
<dbReference type="CDD" id="cd08002">
    <property type="entry name" value="WGR_PARP3_like"/>
    <property type="match status" value="1"/>
</dbReference>
<proteinExistence type="inferred from homology"/>
<dbReference type="EC" id="2.4.2.-" evidence="18"/>
<dbReference type="PANTHER" id="PTHR10459">
    <property type="entry name" value="DNA LIGASE"/>
    <property type="match status" value="1"/>
</dbReference>
<keyword evidence="25" id="KW-1185">Reference proteome</keyword>
<sequence>MADKLKIVELRKELARRGLDTTGTKPALVKRLGIALNEEGKLSKDSFGGQKKRKRESEAKDLSGSEKILATAKPYDMNIHQLRKEANLQGIDTNRSKKELLERLCNDSETALKDQGSDDIHEDQDDEKKNDDLNEKENKQSTTISNAVLDQYLPDNIKSQYLVLQHKNEIYDAMLNQTNVGDNNNKFYVIQVLEANDGGKFMVYTRWGRVGIKGQDKIQGPYNSRDVAVREFEEKFFAKTKNHWSERKAFICFPKCYTWLEMDHSDAKDEKEAVVEEKPASSIERELLITKLDSRVAKFISMIWNISMMKQQMMSLGFNPNKLPLGKLSKSTILKGYDVLKRIADVIDQSDKKKLEQLSGEFYSIIPHDFGFRKMREFVIDNHYKLKTKLEMVEALGEIELATSLIKDEKYSREDPLLSHYQCLRCELTPLEVDSEELSMIEKYIQTQNQKDILKLKLSRFLGLPEKEKAKGLRIAPPEAPACGYSFGKGVYFADVFSKRAGFCLANSVNRDAVLVLCEVALGDMAELIHSNFHADKLPVGKLSTKGLGRVVPDMSEAQILEDGVIVPLGKPEEQGQGPVLYHNEYIVYSVDQIRISPQLVLVTLVCFPTLQDAEFLKKQRKLHAN</sequence>
<dbReference type="InterPro" id="IPR050800">
    <property type="entry name" value="ARTD/PARP"/>
</dbReference>
<dbReference type="InterPro" id="IPR003034">
    <property type="entry name" value="SAP_dom"/>
</dbReference>
<dbReference type="AlphaFoldDB" id="A0AAN8W3T9"/>
<dbReference type="CDD" id="cd01437">
    <property type="entry name" value="parp_like"/>
    <property type="match status" value="1"/>
</dbReference>
<keyword evidence="14" id="KW-0539">Nucleus</keyword>
<dbReference type="FunFam" id="1.20.142.10:FF:000002">
    <property type="entry name" value="Poly [ADP-ribose] polymerase"/>
    <property type="match status" value="1"/>
</dbReference>
<gene>
    <name evidence="24" type="ORF">RJ641_030533</name>
</gene>
<feature type="domain" description="PARP catalytic" evidence="21">
    <location>
        <begin position="415"/>
        <end position="615"/>
    </location>
</feature>
<evidence type="ECO:0000259" key="21">
    <source>
        <dbReference type="PROSITE" id="PS51059"/>
    </source>
</evidence>
<dbReference type="PROSITE" id="PS51060">
    <property type="entry name" value="PARP_ALPHA_HD"/>
    <property type="match status" value="1"/>
</dbReference>
<keyword evidence="4 18" id="KW-0328">Glycosyltransferase</keyword>
<keyword evidence="7" id="KW-0479">Metal-binding</keyword>
<evidence type="ECO:0000256" key="2">
    <source>
        <dbReference type="ARBA" id="ARBA00000459"/>
    </source>
</evidence>
<evidence type="ECO:0000259" key="22">
    <source>
        <dbReference type="PROSITE" id="PS51060"/>
    </source>
</evidence>
<dbReference type="Pfam" id="PF00644">
    <property type="entry name" value="PARP"/>
    <property type="match status" value="1"/>
</dbReference>